<gene>
    <name evidence="1" type="ORF">J7302_25350</name>
</gene>
<evidence type="ECO:0000313" key="2">
    <source>
        <dbReference type="Proteomes" id="UP001519667"/>
    </source>
</evidence>
<dbReference type="EMBL" id="JAGTIS010000028">
    <property type="protein sequence ID" value="MBT8769439.1"/>
    <property type="molecule type" value="Genomic_DNA"/>
</dbReference>
<comment type="caution">
    <text evidence="1">The sequence shown here is derived from an EMBL/GenBank/DDBJ whole genome shotgun (WGS) entry which is preliminary data.</text>
</comment>
<keyword evidence="2" id="KW-1185">Reference proteome</keyword>
<organism evidence="1 2">
    <name type="scientific">Metapseudomonas boanensis</name>
    <dbReference type="NCBI Taxonomy" id="2822138"/>
    <lineage>
        <taxon>Bacteria</taxon>
        <taxon>Pseudomonadati</taxon>
        <taxon>Pseudomonadota</taxon>
        <taxon>Gammaproteobacteria</taxon>
        <taxon>Pseudomonadales</taxon>
        <taxon>Pseudomonadaceae</taxon>
        <taxon>Metapseudomonas</taxon>
    </lineage>
</organism>
<dbReference type="Proteomes" id="UP001519667">
    <property type="component" value="Unassembled WGS sequence"/>
</dbReference>
<dbReference type="RefSeq" id="WP_215381385.1">
    <property type="nucleotide sequence ID" value="NZ_JAGTIS010000028.1"/>
</dbReference>
<protein>
    <submittedName>
        <fullName evidence="1">Uncharacterized protein</fullName>
    </submittedName>
</protein>
<proteinExistence type="predicted"/>
<accession>A0ABS5XP07</accession>
<evidence type="ECO:0000313" key="1">
    <source>
        <dbReference type="EMBL" id="MBT8769439.1"/>
    </source>
</evidence>
<sequence length="71" mass="7744">MTLKPECKYPSRRSYVVKLRSDATPGCLMGRLENLVTGRQREFSSAEELLVSIAADLVSAAREDAADAAVE</sequence>
<name>A0ABS5XP07_9GAMM</name>
<reference evidence="1 2" key="1">
    <citation type="submission" date="2021-04" db="EMBL/GenBank/DDBJ databases">
        <title>Pseudomonas boanensis sp. nov., a bacterium isolated from river water used for household purposes in Boane District, Mozambique.</title>
        <authorList>
            <person name="Nicklasson M."/>
            <person name="Martin-Rodriguez A.J."/>
            <person name="Thorell K."/>
            <person name="Neves L."/>
            <person name="Mussagy A."/>
            <person name="Rydberg H.A."/>
            <person name="Hernroth B."/>
            <person name="Svensson-Stadler L."/>
            <person name="Sjoling A."/>
        </authorList>
    </citation>
    <scope>NUCLEOTIDE SEQUENCE [LARGE SCALE GENOMIC DNA]</scope>
    <source>
        <strain evidence="1 2">DB1</strain>
    </source>
</reference>